<dbReference type="RefSeq" id="WP_010858402.1">
    <property type="nucleotide sequence ID" value="NZ_KB933398.1"/>
</dbReference>
<organism evidence="1 2">
    <name type="scientific">Lysinibacillus sphaericus OT4b.31</name>
    <dbReference type="NCBI Taxonomy" id="1285586"/>
    <lineage>
        <taxon>Bacteria</taxon>
        <taxon>Bacillati</taxon>
        <taxon>Bacillota</taxon>
        <taxon>Bacilli</taxon>
        <taxon>Bacillales</taxon>
        <taxon>Bacillaceae</taxon>
        <taxon>Lysinibacillus</taxon>
    </lineage>
</organism>
<dbReference type="Proteomes" id="UP000013911">
    <property type="component" value="Unassembled WGS sequence"/>
</dbReference>
<protein>
    <submittedName>
        <fullName evidence="1">Uncharacterized protein</fullName>
    </submittedName>
</protein>
<dbReference type="EMBL" id="AQPX01000013">
    <property type="protein sequence ID" value="EON73252.1"/>
    <property type="molecule type" value="Genomic_DNA"/>
</dbReference>
<comment type="caution">
    <text evidence="1">The sequence shown here is derived from an EMBL/GenBank/DDBJ whole genome shotgun (WGS) entry which is preliminary data.</text>
</comment>
<reference evidence="1 2" key="1">
    <citation type="submission" date="2013-04" db="EMBL/GenBank/DDBJ databases">
        <title>Draft genome of the heavy metal tolerant bacterium Lysinibacillus sphaericus strain OT4b.31.</title>
        <authorList>
            <person name="Pena-Montenegro T.D."/>
            <person name="Dussan J."/>
        </authorList>
    </citation>
    <scope>NUCLEOTIDE SEQUENCE [LARGE SCALE GENOMIC DNA]</scope>
    <source>
        <strain evidence="1 2">OT4b.31</strain>
    </source>
</reference>
<dbReference type="PATRIC" id="fig|1285586.5.peg.1467"/>
<gene>
    <name evidence="1" type="ORF">H131_07233</name>
</gene>
<dbReference type="Gene3D" id="3.30.70.270">
    <property type="match status" value="1"/>
</dbReference>
<sequence>MILPMSLIVPIGLVIQHRIYKMQKQFTKEHILLEEEITKSKQLSKLLAEKNSELTEQALRDSLTNLPYRRAFNDKLEHMVQHLIN</sequence>
<evidence type="ECO:0000313" key="1">
    <source>
        <dbReference type="EMBL" id="EON73252.1"/>
    </source>
</evidence>
<proteinExistence type="predicted"/>
<accession>R7ZGI0</accession>
<dbReference type="AlphaFoldDB" id="R7ZGI0"/>
<name>R7ZGI0_LYSSH</name>
<dbReference type="HOGENOM" id="CLU_2508766_0_0_9"/>
<evidence type="ECO:0000313" key="2">
    <source>
        <dbReference type="Proteomes" id="UP000013911"/>
    </source>
</evidence>
<dbReference type="InterPro" id="IPR043128">
    <property type="entry name" value="Rev_trsase/Diguanyl_cyclase"/>
</dbReference>